<dbReference type="InterPro" id="IPR042100">
    <property type="entry name" value="Bug_dom1"/>
</dbReference>
<reference evidence="3" key="1">
    <citation type="submission" date="2017-06" db="EMBL/GenBank/DDBJ databases">
        <title>Herbaspirillum phytohormonus sp. nov., isolated from the root nodule of Robinia pseudoacacia in lead-zinc mine.</title>
        <authorList>
            <person name="Fan M."/>
            <person name="Lin Y."/>
        </authorList>
    </citation>
    <scope>NUCLEOTIDE SEQUENCE [LARGE SCALE GENOMIC DNA]</scope>
    <source>
        <strain evidence="3">SC-089</strain>
    </source>
</reference>
<proteinExistence type="inferred from homology"/>
<dbReference type="CDD" id="cd13578">
    <property type="entry name" value="PBP2_Bug27"/>
    <property type="match status" value="1"/>
</dbReference>
<dbReference type="PIRSF" id="PIRSF017082">
    <property type="entry name" value="YflP"/>
    <property type="match status" value="1"/>
</dbReference>
<dbReference type="PANTHER" id="PTHR42928">
    <property type="entry name" value="TRICARBOXYLATE-BINDING PROTEIN"/>
    <property type="match status" value="1"/>
</dbReference>
<dbReference type="Proteomes" id="UP000214603">
    <property type="component" value="Unassembled WGS sequence"/>
</dbReference>
<dbReference type="OrthoDB" id="7254159at2"/>
<protein>
    <submittedName>
        <fullName evidence="2">LacI family transcriptional regulator</fullName>
    </submittedName>
</protein>
<name>A0A225M5Z1_9BURK</name>
<dbReference type="Gene3D" id="3.40.190.10">
    <property type="entry name" value="Periplasmic binding protein-like II"/>
    <property type="match status" value="1"/>
</dbReference>
<evidence type="ECO:0000313" key="2">
    <source>
        <dbReference type="EMBL" id="OWT56765.1"/>
    </source>
</evidence>
<evidence type="ECO:0000313" key="3">
    <source>
        <dbReference type="Proteomes" id="UP000214603"/>
    </source>
</evidence>
<dbReference type="Gene3D" id="3.40.190.150">
    <property type="entry name" value="Bordetella uptake gene, domain 1"/>
    <property type="match status" value="1"/>
</dbReference>
<dbReference type="RefSeq" id="WP_088604772.1">
    <property type="nucleotide sequence ID" value="NZ_NJIH01000010.1"/>
</dbReference>
<dbReference type="SUPFAM" id="SSF53850">
    <property type="entry name" value="Periplasmic binding protein-like II"/>
    <property type="match status" value="1"/>
</dbReference>
<dbReference type="PANTHER" id="PTHR42928:SF5">
    <property type="entry name" value="BLR1237 PROTEIN"/>
    <property type="match status" value="1"/>
</dbReference>
<sequence>MSALHESITRKRNTLKRLTMLCGGILALLPMGYAAASPASYPSRPIRLIVPFPPGGAPDVVARLIGDDMSRTLGQPIIIEYKPGASANIGMNYVARAKPDGYTILLASASLAINKRLIENTPFDPVKDFTPISLLTMVPSVMVVPRSVPADSVKSFIQYAHQNPGKLNYGSSGVGTTQHLAGVLFNKVTDSRIVHVPYKGQNALIPELVAGRVQVSFNNISAVLPFVKSKDLKILAIALPKRWDRFPDVPTFSEAGLPGFEISSWLALFAPKDLPQPIVQKIYLAAKHAMDKPEIRNKISAAGNYPVVSTPAYLKKFLGDEISSWSKVIDSLHAQ</sequence>
<comment type="caution">
    <text evidence="2">The sequence shown here is derived from an EMBL/GenBank/DDBJ whole genome shotgun (WGS) entry which is preliminary data.</text>
</comment>
<dbReference type="InterPro" id="IPR005064">
    <property type="entry name" value="BUG"/>
</dbReference>
<comment type="similarity">
    <text evidence="1">Belongs to the UPF0065 (bug) family.</text>
</comment>
<dbReference type="AlphaFoldDB" id="A0A225M5Z1"/>
<dbReference type="EMBL" id="NJIH01000010">
    <property type="protein sequence ID" value="OWT56765.1"/>
    <property type="molecule type" value="Genomic_DNA"/>
</dbReference>
<evidence type="ECO:0000256" key="1">
    <source>
        <dbReference type="ARBA" id="ARBA00006987"/>
    </source>
</evidence>
<gene>
    <name evidence="2" type="ORF">CEY11_17865</name>
</gene>
<accession>A0A225M5Z1</accession>
<organism evidence="2 3">
    <name type="scientific">Candidimonas nitroreducens</name>
    <dbReference type="NCBI Taxonomy" id="683354"/>
    <lineage>
        <taxon>Bacteria</taxon>
        <taxon>Pseudomonadati</taxon>
        <taxon>Pseudomonadota</taxon>
        <taxon>Betaproteobacteria</taxon>
        <taxon>Burkholderiales</taxon>
        <taxon>Alcaligenaceae</taxon>
        <taxon>Candidimonas</taxon>
    </lineage>
</organism>
<keyword evidence="3" id="KW-1185">Reference proteome</keyword>
<dbReference type="Pfam" id="PF03401">
    <property type="entry name" value="TctC"/>
    <property type="match status" value="1"/>
</dbReference>